<dbReference type="OrthoDB" id="5295860at2"/>
<gene>
    <name evidence="9" type="ORF">EHF44_06665</name>
</gene>
<dbReference type="InterPro" id="IPR009056">
    <property type="entry name" value="Cyt_c-like_dom"/>
</dbReference>
<dbReference type="PROSITE" id="PS51007">
    <property type="entry name" value="CYTC"/>
    <property type="match status" value="1"/>
</dbReference>
<dbReference type="PANTHER" id="PTHR33751:SF9">
    <property type="entry name" value="CYTOCHROME C4"/>
    <property type="match status" value="1"/>
</dbReference>
<dbReference type="Pfam" id="PF00034">
    <property type="entry name" value="Cytochrom_C"/>
    <property type="match status" value="1"/>
</dbReference>
<dbReference type="PANTHER" id="PTHR33751">
    <property type="entry name" value="CBB3-TYPE CYTOCHROME C OXIDASE SUBUNIT FIXP"/>
    <property type="match status" value="1"/>
</dbReference>
<keyword evidence="3 6" id="KW-0479">Metal-binding</keyword>
<feature type="chain" id="PRO_5017921953" evidence="7">
    <location>
        <begin position="25"/>
        <end position="117"/>
    </location>
</feature>
<feature type="signal peptide" evidence="7">
    <location>
        <begin position="1"/>
        <end position="24"/>
    </location>
</feature>
<keyword evidence="4" id="KW-0249">Electron transport</keyword>
<dbReference type="EMBL" id="CP033969">
    <property type="protein sequence ID" value="AZG13145.1"/>
    <property type="molecule type" value="Genomic_DNA"/>
</dbReference>
<evidence type="ECO:0000313" key="9">
    <source>
        <dbReference type="EMBL" id="AZG13145.1"/>
    </source>
</evidence>
<keyword evidence="5 6" id="KW-0408">Iron</keyword>
<evidence type="ECO:0000256" key="3">
    <source>
        <dbReference type="ARBA" id="ARBA00022723"/>
    </source>
</evidence>
<proteinExistence type="predicted"/>
<evidence type="ECO:0000313" key="10">
    <source>
        <dbReference type="Proteomes" id="UP000270411"/>
    </source>
</evidence>
<dbReference type="KEGG" id="cpau:EHF44_06665"/>
<reference evidence="10" key="1">
    <citation type="submission" date="2018-11" db="EMBL/GenBank/DDBJ databases">
        <title>FDA dAtabase for Regulatory Grade micrObial Sequences (FDA-ARGOS): Supporting development and validation of Infectious Disease Dx tests.</title>
        <authorList>
            <person name="Goldberg B."/>
            <person name="Campos J."/>
            <person name="Tallon L."/>
            <person name="Sadzewicz L."/>
            <person name="Zhao X."/>
            <person name="Vavikolanu K."/>
            <person name="Mehta A."/>
            <person name="Aluvathingal J."/>
            <person name="Nadendla S."/>
            <person name="Geyer C."/>
            <person name="Nandy P."/>
            <person name="Yan Y."/>
            <person name="Sichtig H."/>
        </authorList>
    </citation>
    <scope>NUCLEOTIDE SEQUENCE [LARGE SCALE GENOMIC DNA]</scope>
    <source>
        <strain evidence="10">FDAARGOS_614</strain>
    </source>
</reference>
<keyword evidence="1" id="KW-0813">Transport</keyword>
<accession>A0A3G8GYS5</accession>
<dbReference type="Proteomes" id="UP000270411">
    <property type="component" value="Chromosome 1"/>
</dbReference>
<dbReference type="GO" id="GO:0009055">
    <property type="term" value="F:electron transfer activity"/>
    <property type="evidence" value="ECO:0007669"/>
    <property type="project" value="InterPro"/>
</dbReference>
<evidence type="ECO:0000256" key="4">
    <source>
        <dbReference type="ARBA" id="ARBA00022982"/>
    </source>
</evidence>
<keyword evidence="7" id="KW-0732">Signal</keyword>
<dbReference type="Gene3D" id="1.10.760.10">
    <property type="entry name" value="Cytochrome c-like domain"/>
    <property type="match status" value="1"/>
</dbReference>
<feature type="domain" description="Cytochrome c" evidence="8">
    <location>
        <begin position="26"/>
        <end position="114"/>
    </location>
</feature>
<dbReference type="GO" id="GO:0020037">
    <property type="term" value="F:heme binding"/>
    <property type="evidence" value="ECO:0007669"/>
    <property type="project" value="InterPro"/>
</dbReference>
<dbReference type="InterPro" id="IPR036909">
    <property type="entry name" value="Cyt_c-like_dom_sf"/>
</dbReference>
<evidence type="ECO:0000256" key="1">
    <source>
        <dbReference type="ARBA" id="ARBA00022448"/>
    </source>
</evidence>
<evidence type="ECO:0000259" key="8">
    <source>
        <dbReference type="PROSITE" id="PS51007"/>
    </source>
</evidence>
<evidence type="ECO:0000256" key="6">
    <source>
        <dbReference type="PROSITE-ProRule" id="PRU00433"/>
    </source>
</evidence>
<name>A0A3G8GYS5_9BURK</name>
<dbReference type="AlphaFoldDB" id="A0A3G8GYS5"/>
<evidence type="ECO:0000256" key="7">
    <source>
        <dbReference type="SAM" id="SignalP"/>
    </source>
</evidence>
<evidence type="ECO:0000256" key="5">
    <source>
        <dbReference type="ARBA" id="ARBA00023004"/>
    </source>
</evidence>
<dbReference type="RefSeq" id="WP_124683025.1">
    <property type="nucleotide sequence ID" value="NZ_CP033969.1"/>
</dbReference>
<organism evidence="9 10">
    <name type="scientific">Cupriavidus pauculus</name>
    <dbReference type="NCBI Taxonomy" id="82633"/>
    <lineage>
        <taxon>Bacteria</taxon>
        <taxon>Pseudomonadati</taxon>
        <taxon>Pseudomonadota</taxon>
        <taxon>Betaproteobacteria</taxon>
        <taxon>Burkholderiales</taxon>
        <taxon>Burkholderiaceae</taxon>
        <taxon>Cupriavidus</taxon>
    </lineage>
</organism>
<dbReference type="SUPFAM" id="SSF46626">
    <property type="entry name" value="Cytochrome c"/>
    <property type="match status" value="1"/>
</dbReference>
<dbReference type="GO" id="GO:0046872">
    <property type="term" value="F:metal ion binding"/>
    <property type="evidence" value="ECO:0007669"/>
    <property type="project" value="UniProtKB-KW"/>
</dbReference>
<sequence>MTRSHWKLPVAVLTWLGVAAAAQAAAGVEGGKPVQKPADKLAAILPMCATCHGVDGISSVGLYPNLAGQKAEYLAKQLRDFKAGRRDDAVMRPMAEPLDDAAIDALSRHFGAMRAAP</sequence>
<protein>
    <submittedName>
        <fullName evidence="9">Cytochrome c</fullName>
    </submittedName>
</protein>
<keyword evidence="2 6" id="KW-0349">Heme</keyword>
<evidence type="ECO:0000256" key="2">
    <source>
        <dbReference type="ARBA" id="ARBA00022617"/>
    </source>
</evidence>
<dbReference type="InterPro" id="IPR050597">
    <property type="entry name" value="Cytochrome_c_Oxidase_Subunit"/>
</dbReference>